<dbReference type="OrthoDB" id="9111327at2"/>
<dbReference type="Proteomes" id="UP000266693">
    <property type="component" value="Unassembled WGS sequence"/>
</dbReference>
<gene>
    <name evidence="2" type="ORF">D1610_13690</name>
</gene>
<dbReference type="RefSeq" id="WP_118864751.1">
    <property type="nucleotide sequence ID" value="NZ_QWLV01000007.1"/>
</dbReference>
<keyword evidence="1" id="KW-0812">Transmembrane</keyword>
<dbReference type="InterPro" id="IPR022134">
    <property type="entry name" value="DUF3667"/>
</dbReference>
<evidence type="ECO:0000313" key="3">
    <source>
        <dbReference type="Proteomes" id="UP000266693"/>
    </source>
</evidence>
<reference evidence="2 3" key="1">
    <citation type="submission" date="2018-08" db="EMBL/GenBank/DDBJ databases">
        <title>The multiple taxonomic identification of Sphingomonas gilva.</title>
        <authorList>
            <person name="Zhu D."/>
            <person name="Zheng S."/>
        </authorList>
    </citation>
    <scope>NUCLEOTIDE SEQUENCE [LARGE SCALE GENOMIC DNA]</scope>
    <source>
        <strain evidence="2 3">ZDH117</strain>
    </source>
</reference>
<accession>A0A396RKI1</accession>
<organism evidence="2 3">
    <name type="scientific">Sphingomonas gilva</name>
    <dbReference type="NCBI Taxonomy" id="2305907"/>
    <lineage>
        <taxon>Bacteria</taxon>
        <taxon>Pseudomonadati</taxon>
        <taxon>Pseudomonadota</taxon>
        <taxon>Alphaproteobacteria</taxon>
        <taxon>Sphingomonadales</taxon>
        <taxon>Sphingomonadaceae</taxon>
        <taxon>Sphingomonas</taxon>
    </lineage>
</organism>
<dbReference type="Pfam" id="PF12412">
    <property type="entry name" value="DUF3667"/>
    <property type="match status" value="1"/>
</dbReference>
<keyword evidence="3" id="KW-1185">Reference proteome</keyword>
<dbReference type="EMBL" id="QWLV01000007">
    <property type="protein sequence ID" value="RHW16777.1"/>
    <property type="molecule type" value="Genomic_DNA"/>
</dbReference>
<comment type="caution">
    <text evidence="2">The sequence shown here is derived from an EMBL/GenBank/DDBJ whole genome shotgun (WGS) entry which is preliminary data.</text>
</comment>
<protein>
    <submittedName>
        <fullName evidence="2">DUF3667 domain-containing protein</fullName>
    </submittedName>
</protein>
<evidence type="ECO:0000256" key="1">
    <source>
        <dbReference type="SAM" id="Phobius"/>
    </source>
</evidence>
<evidence type="ECO:0000313" key="2">
    <source>
        <dbReference type="EMBL" id="RHW16777.1"/>
    </source>
</evidence>
<keyword evidence="1" id="KW-0472">Membrane</keyword>
<feature type="transmembrane region" description="Helical" evidence="1">
    <location>
        <begin position="104"/>
        <end position="126"/>
    </location>
</feature>
<feature type="transmembrane region" description="Helical" evidence="1">
    <location>
        <begin position="241"/>
        <end position="259"/>
    </location>
</feature>
<feature type="transmembrane region" description="Helical" evidence="1">
    <location>
        <begin position="280"/>
        <end position="306"/>
    </location>
</feature>
<name>A0A396RKI1_9SPHN</name>
<proteinExistence type="predicted"/>
<dbReference type="AlphaFoldDB" id="A0A396RKI1"/>
<keyword evidence="1" id="KW-1133">Transmembrane helix</keyword>
<feature type="transmembrane region" description="Helical" evidence="1">
    <location>
        <begin position="326"/>
        <end position="349"/>
    </location>
</feature>
<sequence>MTGEVEAAGEIATGALLARAVDGAADSHGRHGGQCLNCGTALIGSHCHRCGQSGHIHRSLGAIWHDLAHGVLHVEGKIWRTLPLLIVRPGELTRRYVTGERVRFLSPLALFLFSVFLMFATISALGGDIVPPDMNPQQRATTLETMNLQLQKADGELARIDRERAAALKAGRSTAELDEQRSVVEATKQGLDVASAEVKNGENPGFTDLRTGIPRLDKGIAKANANPGLLVYKLQSSAYKFSWALIPISVPFVALLFLWRRGHRMYDHAVFVTYSLSFMTLLVIALSIAGAAGLGGVVIATVATFAPPLHMYKQLRGAYRLRRFSALWRTIFLISFAFVALLFFLFMLLGMGLMG</sequence>